<dbReference type="AlphaFoldDB" id="D6Z984"/>
<feature type="compositionally biased region" description="Basic and acidic residues" evidence="8">
    <location>
        <begin position="290"/>
        <end position="307"/>
    </location>
</feature>
<dbReference type="OrthoDB" id="871140at2"/>
<feature type="transmembrane region" description="Helical" evidence="7">
    <location>
        <begin position="20"/>
        <end position="41"/>
    </location>
</feature>
<feature type="transmembrane region" description="Helical" evidence="7">
    <location>
        <begin position="93"/>
        <end position="115"/>
    </location>
</feature>
<keyword evidence="2 7" id="KW-1003">Cell membrane</keyword>
<dbReference type="EC" id="2.5.1.145" evidence="7"/>
<dbReference type="UniPathway" id="UPA00664"/>
<dbReference type="InterPro" id="IPR001640">
    <property type="entry name" value="Lgt"/>
</dbReference>
<evidence type="ECO:0000256" key="3">
    <source>
        <dbReference type="ARBA" id="ARBA00022679"/>
    </source>
</evidence>
<dbReference type="eggNOG" id="COG0682">
    <property type="taxonomic scope" value="Bacteria"/>
</dbReference>
<feature type="transmembrane region" description="Helical" evidence="7">
    <location>
        <begin position="127"/>
        <end position="145"/>
    </location>
</feature>
<dbReference type="GO" id="GO:0042158">
    <property type="term" value="P:lipoprotein biosynthetic process"/>
    <property type="evidence" value="ECO:0007669"/>
    <property type="project" value="UniProtKB-UniRule"/>
</dbReference>
<evidence type="ECO:0000256" key="7">
    <source>
        <dbReference type="HAMAP-Rule" id="MF_01147"/>
    </source>
</evidence>
<dbReference type="GO" id="GO:0005886">
    <property type="term" value="C:plasma membrane"/>
    <property type="evidence" value="ECO:0007669"/>
    <property type="project" value="UniProtKB-SubCell"/>
</dbReference>
<evidence type="ECO:0000256" key="8">
    <source>
        <dbReference type="SAM" id="MobiDB-lite"/>
    </source>
</evidence>
<keyword evidence="7" id="KW-0997">Cell inner membrane</keyword>
<comment type="similarity">
    <text evidence="1 7">Belongs to the Lgt family.</text>
</comment>
<name>D6Z984_SEGRD</name>
<keyword evidence="4 7" id="KW-0812">Transmembrane</keyword>
<comment type="pathway">
    <text evidence="7">Protein modification; lipoprotein biosynthesis (diacylglyceryl transfer).</text>
</comment>
<keyword evidence="9" id="KW-0449">Lipoprotein</keyword>
<evidence type="ECO:0000256" key="1">
    <source>
        <dbReference type="ARBA" id="ARBA00007150"/>
    </source>
</evidence>
<keyword evidence="6 7" id="KW-0472">Membrane</keyword>
<comment type="subcellular location">
    <subcellularLocation>
        <location evidence="7">Cell inner membrane</location>
        <topology evidence="7">Multi-pass membrane protein</topology>
    </subcellularLocation>
</comment>
<evidence type="ECO:0000313" key="9">
    <source>
        <dbReference type="EMBL" id="ADG98514.1"/>
    </source>
</evidence>
<dbReference type="RefSeq" id="WP_013138966.1">
    <property type="nucleotide sequence ID" value="NC_014168.1"/>
</dbReference>
<dbReference type="HAMAP" id="MF_01147">
    <property type="entry name" value="Lgt"/>
    <property type="match status" value="1"/>
</dbReference>
<dbReference type="PANTHER" id="PTHR30589:SF0">
    <property type="entry name" value="PHOSPHATIDYLGLYCEROL--PROLIPOPROTEIN DIACYLGLYCERYL TRANSFERASE"/>
    <property type="match status" value="1"/>
</dbReference>
<feature type="binding site" evidence="7">
    <location>
        <position position="143"/>
    </location>
    <ligand>
        <name>a 1,2-diacyl-sn-glycero-3-phospho-(1'-sn-glycerol)</name>
        <dbReference type="ChEBI" id="CHEBI:64716"/>
    </ligand>
</feature>
<dbReference type="HOGENOM" id="CLU_013386_2_0_11"/>
<evidence type="ECO:0000256" key="2">
    <source>
        <dbReference type="ARBA" id="ARBA00022475"/>
    </source>
</evidence>
<dbReference type="GO" id="GO:0008961">
    <property type="term" value="F:phosphatidylglycerol-prolipoprotein diacylglyceryl transferase activity"/>
    <property type="evidence" value="ECO:0007669"/>
    <property type="project" value="UniProtKB-UniRule"/>
</dbReference>
<accession>D6Z984</accession>
<dbReference type="STRING" id="640132.Srot_2058"/>
<sequence length="334" mass="36313">MATLAYIPSPPQGVWFLGPIPIRAYALCILAGILLACWWGTKRWTARGGRREDVVDVALIAVPFGLIGGRLYHVATDWRTYFGGQGRSPVHALFIWEGGLGIWGAVALGGVGAWIGCRRKGIPLPAFADAVAPPVIVASAIGRFGNYFNQELFGRETNHWWGLRLYERIRDGAVDNVYGVSDGRPWLGGEMELSGKLVHPTFLYEACWNLAVAAVLVALDRRFKIGHGRLFALYVAGYSLGRLGLEFVRIDPATTICGYRVNVYTSSLLIIGALAYFLFAKKGKELPEEIEAARGGKPADEPEKPAQPEESASSELSPISDVHSSEVGPAEQSD</sequence>
<comment type="catalytic activity">
    <reaction evidence="7">
        <text>L-cysteinyl-[prolipoprotein] + a 1,2-diacyl-sn-glycero-3-phospho-(1'-sn-glycerol) = an S-1,2-diacyl-sn-glyceryl-L-cysteinyl-[prolipoprotein] + sn-glycerol 1-phosphate + H(+)</text>
        <dbReference type="Rhea" id="RHEA:56712"/>
        <dbReference type="Rhea" id="RHEA-COMP:14679"/>
        <dbReference type="Rhea" id="RHEA-COMP:14680"/>
        <dbReference type="ChEBI" id="CHEBI:15378"/>
        <dbReference type="ChEBI" id="CHEBI:29950"/>
        <dbReference type="ChEBI" id="CHEBI:57685"/>
        <dbReference type="ChEBI" id="CHEBI:64716"/>
        <dbReference type="ChEBI" id="CHEBI:140658"/>
        <dbReference type="EC" id="2.5.1.145"/>
    </reaction>
</comment>
<keyword evidence="10" id="KW-1185">Reference proteome</keyword>
<comment type="function">
    <text evidence="7">Catalyzes the transfer of the diacylglyceryl group from phosphatidylglycerol to the sulfhydryl group of the N-terminal cysteine of a prolipoprotein, the first step in the formation of mature lipoproteins.</text>
</comment>
<keyword evidence="3 7" id="KW-0808">Transferase</keyword>
<dbReference type="PANTHER" id="PTHR30589">
    <property type="entry name" value="PROLIPOPROTEIN DIACYLGLYCERYL TRANSFERASE"/>
    <property type="match status" value="1"/>
</dbReference>
<evidence type="ECO:0000256" key="6">
    <source>
        <dbReference type="ARBA" id="ARBA00023136"/>
    </source>
</evidence>
<organism evidence="9 10">
    <name type="scientific">Segniliparus rotundus (strain ATCC BAA-972 / CDC 1076 / CIP 108378 / DSM 44985 / JCM 13578)</name>
    <dbReference type="NCBI Taxonomy" id="640132"/>
    <lineage>
        <taxon>Bacteria</taxon>
        <taxon>Bacillati</taxon>
        <taxon>Actinomycetota</taxon>
        <taxon>Actinomycetes</taxon>
        <taxon>Mycobacteriales</taxon>
        <taxon>Segniliparaceae</taxon>
        <taxon>Segniliparus</taxon>
    </lineage>
</organism>
<protein>
    <recommendedName>
        <fullName evidence="7">Phosphatidylglycerol--prolipoprotein diacylglyceryl transferase</fullName>
        <ecNumber evidence="7">2.5.1.145</ecNumber>
    </recommendedName>
</protein>
<feature type="transmembrane region" description="Helical" evidence="7">
    <location>
        <begin position="201"/>
        <end position="219"/>
    </location>
</feature>
<dbReference type="NCBIfam" id="TIGR00544">
    <property type="entry name" value="lgt"/>
    <property type="match status" value="1"/>
</dbReference>
<dbReference type="EMBL" id="CP001958">
    <property type="protein sequence ID" value="ADG98514.1"/>
    <property type="molecule type" value="Genomic_DNA"/>
</dbReference>
<evidence type="ECO:0000256" key="4">
    <source>
        <dbReference type="ARBA" id="ARBA00022692"/>
    </source>
</evidence>
<gene>
    <name evidence="7" type="primary">lgt</name>
    <name evidence="9" type="ordered locus">Srot_2058</name>
</gene>
<dbReference type="KEGG" id="srt:Srot_2058"/>
<feature type="transmembrane region" description="Helical" evidence="7">
    <location>
        <begin position="261"/>
        <end position="279"/>
    </location>
</feature>
<reference evidence="9 10" key="1">
    <citation type="journal article" date="2010" name="Stand. Genomic Sci.">
        <title>Complete genome sequence of Segniliparus rotundus type strain (CDC 1076).</title>
        <authorList>
            <person name="Sikorski J."/>
            <person name="Lapidus A."/>
            <person name="Copeland A."/>
            <person name="Misra M."/>
            <person name="Glavina Del Rio T."/>
            <person name="Nolan M."/>
            <person name="Lucas S."/>
            <person name="Chen F."/>
            <person name="Tice H."/>
            <person name="Cheng J.F."/>
            <person name="Jando M."/>
            <person name="Schneider S."/>
            <person name="Bruce D."/>
            <person name="Goodwin L."/>
            <person name="Pitluck S."/>
            <person name="Liolios K."/>
            <person name="Mikhailova N."/>
            <person name="Pati A."/>
            <person name="Ivanova N."/>
            <person name="Mavromatis K."/>
            <person name="Chen A."/>
            <person name="Palaniappan K."/>
            <person name="Chertkov O."/>
            <person name="Land M."/>
            <person name="Hauser L."/>
            <person name="Chang Y.J."/>
            <person name="Jeffries C.D."/>
            <person name="Brettin T."/>
            <person name="Detter J.C."/>
            <person name="Han C."/>
            <person name="Rohde M."/>
            <person name="Goker M."/>
            <person name="Bristow J."/>
            <person name="Eisen J.A."/>
            <person name="Markowitz V."/>
            <person name="Hugenholtz P."/>
            <person name="Kyrpides N.C."/>
            <person name="Klenk H.P."/>
        </authorList>
    </citation>
    <scope>NUCLEOTIDE SEQUENCE [LARGE SCALE GENOMIC DNA]</scope>
    <source>
        <strain evidence="10">ATCC BAA-972 / CDC 1076 / CIP 108378 / DSM 44985 / JCM 13578</strain>
    </source>
</reference>
<feature type="transmembrane region" description="Helical" evidence="7">
    <location>
        <begin position="53"/>
        <end position="73"/>
    </location>
</feature>
<proteinExistence type="inferred from homology"/>
<dbReference type="Pfam" id="PF01790">
    <property type="entry name" value="LGT"/>
    <property type="match status" value="1"/>
</dbReference>
<feature type="region of interest" description="Disordered" evidence="8">
    <location>
        <begin position="290"/>
        <end position="334"/>
    </location>
</feature>
<evidence type="ECO:0000256" key="5">
    <source>
        <dbReference type="ARBA" id="ARBA00022989"/>
    </source>
</evidence>
<dbReference type="PROSITE" id="PS01311">
    <property type="entry name" value="LGT"/>
    <property type="match status" value="1"/>
</dbReference>
<keyword evidence="5 7" id="KW-1133">Transmembrane helix</keyword>
<dbReference type="Proteomes" id="UP000002247">
    <property type="component" value="Chromosome"/>
</dbReference>
<evidence type="ECO:0000313" key="10">
    <source>
        <dbReference type="Proteomes" id="UP000002247"/>
    </source>
</evidence>